<keyword evidence="3" id="KW-1185">Reference proteome</keyword>
<evidence type="ECO:0000313" key="2">
    <source>
        <dbReference type="EMBL" id="KZV78082.1"/>
    </source>
</evidence>
<reference evidence="2 3" key="1">
    <citation type="journal article" date="2016" name="Mol. Biol. Evol.">
        <title>Comparative Genomics of Early-Diverging Mushroom-Forming Fungi Provides Insights into the Origins of Lignocellulose Decay Capabilities.</title>
        <authorList>
            <person name="Nagy L.G."/>
            <person name="Riley R."/>
            <person name="Tritt A."/>
            <person name="Adam C."/>
            <person name="Daum C."/>
            <person name="Floudas D."/>
            <person name="Sun H."/>
            <person name="Yadav J.S."/>
            <person name="Pangilinan J."/>
            <person name="Larsson K.H."/>
            <person name="Matsuura K."/>
            <person name="Barry K."/>
            <person name="Labutti K."/>
            <person name="Kuo R."/>
            <person name="Ohm R.A."/>
            <person name="Bhattacharya S.S."/>
            <person name="Shirouzu T."/>
            <person name="Yoshinaga Y."/>
            <person name="Martin F.M."/>
            <person name="Grigoriev I.V."/>
            <person name="Hibbett D.S."/>
        </authorList>
    </citation>
    <scope>NUCLEOTIDE SEQUENCE [LARGE SCALE GENOMIC DNA]</scope>
    <source>
        <strain evidence="2 3">HHB12029</strain>
    </source>
</reference>
<name>A0A166MIX1_EXIGL</name>
<dbReference type="InParanoid" id="A0A166MIX1"/>
<dbReference type="AlphaFoldDB" id="A0A166MIX1"/>
<proteinExistence type="predicted"/>
<evidence type="ECO:0000256" key="1">
    <source>
        <dbReference type="SAM" id="MobiDB-lite"/>
    </source>
</evidence>
<sequence>MLLQVMRPLAKEIKAILAAENDHMPSASQTLTERILTVPRLPNIEHERPCLVTDKGNNTLTMCPLATIGGLSLGAFDDLTKFFSAPIGERACSETELRGRPQLQSRPAWEHKDGRACYVIGVRFRMSVAHVRVPHSRPVVDQELNAFKIWIESRRHTLMSLSPDARRLLVKSFKSKTPARSIRDIAWYADTTCPSRKMLPALFPPAVADPQAPMPTDSLHAFKLDPRCSIFVPSHATRRKFGLITNHDIEQASLSSGVGEEETAAPDAAGPQARRLAVVQKRDAMIYDAKENEMPGASPSVSPI</sequence>
<evidence type="ECO:0000313" key="3">
    <source>
        <dbReference type="Proteomes" id="UP000077266"/>
    </source>
</evidence>
<feature type="region of interest" description="Disordered" evidence="1">
    <location>
        <begin position="253"/>
        <end position="273"/>
    </location>
</feature>
<dbReference type="EMBL" id="KV427144">
    <property type="protein sequence ID" value="KZV78082.1"/>
    <property type="molecule type" value="Genomic_DNA"/>
</dbReference>
<organism evidence="2 3">
    <name type="scientific">Exidia glandulosa HHB12029</name>
    <dbReference type="NCBI Taxonomy" id="1314781"/>
    <lineage>
        <taxon>Eukaryota</taxon>
        <taxon>Fungi</taxon>
        <taxon>Dikarya</taxon>
        <taxon>Basidiomycota</taxon>
        <taxon>Agaricomycotina</taxon>
        <taxon>Agaricomycetes</taxon>
        <taxon>Auriculariales</taxon>
        <taxon>Exidiaceae</taxon>
        <taxon>Exidia</taxon>
    </lineage>
</organism>
<gene>
    <name evidence="2" type="ORF">EXIGLDRAFT_784324</name>
</gene>
<accession>A0A166MIX1</accession>
<dbReference type="Proteomes" id="UP000077266">
    <property type="component" value="Unassembled WGS sequence"/>
</dbReference>
<protein>
    <submittedName>
        <fullName evidence="2">Uncharacterized protein</fullName>
    </submittedName>
</protein>